<evidence type="ECO:0000256" key="3">
    <source>
        <dbReference type="ARBA" id="ARBA00022448"/>
    </source>
</evidence>
<organism evidence="10 11">
    <name type="scientific">Bilophila wadsworthia (strain 3_1_6)</name>
    <dbReference type="NCBI Taxonomy" id="563192"/>
    <lineage>
        <taxon>Bacteria</taxon>
        <taxon>Pseudomonadati</taxon>
        <taxon>Thermodesulfobacteriota</taxon>
        <taxon>Desulfovibrionia</taxon>
        <taxon>Desulfovibrionales</taxon>
        <taxon>Desulfovibrionaceae</taxon>
        <taxon>Bilophila</taxon>
    </lineage>
</organism>
<dbReference type="RefSeq" id="WP_005028320.1">
    <property type="nucleotide sequence ID" value="NZ_KE150238.1"/>
</dbReference>
<dbReference type="STRING" id="563192.HMPREF0179_02467"/>
<keyword evidence="6 7" id="KW-0408">Iron</keyword>
<dbReference type="PROSITE" id="PS00202">
    <property type="entry name" value="RUBREDOXIN"/>
    <property type="match status" value="1"/>
</dbReference>
<dbReference type="GO" id="GO:0005506">
    <property type="term" value="F:iron ion binding"/>
    <property type="evidence" value="ECO:0007669"/>
    <property type="project" value="InterPro"/>
</dbReference>
<dbReference type="PANTHER" id="PTHR47627:SF1">
    <property type="entry name" value="RUBREDOXIN-1-RELATED"/>
    <property type="match status" value="1"/>
</dbReference>
<accession>E5Y8E9</accession>
<dbReference type="InterPro" id="IPR018527">
    <property type="entry name" value="Rubredoxin_Fe_BS"/>
</dbReference>
<proteinExistence type="inferred from homology"/>
<dbReference type="eggNOG" id="COG1773">
    <property type="taxonomic scope" value="Bacteria"/>
</dbReference>
<dbReference type="InterPro" id="IPR024922">
    <property type="entry name" value="Rubredoxin"/>
</dbReference>
<dbReference type="GeneID" id="78085596"/>
<dbReference type="InterPro" id="IPR050526">
    <property type="entry name" value="Rubredoxin_ET"/>
</dbReference>
<evidence type="ECO:0000256" key="7">
    <source>
        <dbReference type="PIRNR" id="PIRNR000071"/>
    </source>
</evidence>
<feature type="binding site" evidence="8">
    <location>
        <position position="15"/>
    </location>
    <ligand>
        <name>Fe cation</name>
        <dbReference type="ChEBI" id="CHEBI:24875"/>
    </ligand>
</feature>
<dbReference type="PRINTS" id="PR00163">
    <property type="entry name" value="RUBREDOXIN"/>
</dbReference>
<evidence type="ECO:0000313" key="11">
    <source>
        <dbReference type="Proteomes" id="UP000006034"/>
    </source>
</evidence>
<dbReference type="HOGENOM" id="CLU_128747_3_2_7"/>
<dbReference type="AlphaFoldDB" id="E5Y8E9"/>
<sequence length="61" mass="6927">MADPKDMYRCPVSNCGYVYDPDRGDKRRKIPAGTRFEDLPEDWTCPVCGASKKNFKPLSEA</sequence>
<evidence type="ECO:0000256" key="4">
    <source>
        <dbReference type="ARBA" id="ARBA00022723"/>
    </source>
</evidence>
<feature type="binding site" evidence="8">
    <location>
        <position position="10"/>
    </location>
    <ligand>
        <name>Fe cation</name>
        <dbReference type="ChEBI" id="CHEBI:24875"/>
    </ligand>
</feature>
<dbReference type="Proteomes" id="UP000006034">
    <property type="component" value="Unassembled WGS sequence"/>
</dbReference>
<protein>
    <recommendedName>
        <fullName evidence="7">Rubredoxin</fullName>
    </recommendedName>
</protein>
<dbReference type="Pfam" id="PF00301">
    <property type="entry name" value="Rubredoxin"/>
    <property type="match status" value="1"/>
</dbReference>
<feature type="domain" description="Rubredoxin-like" evidence="9">
    <location>
        <begin position="15"/>
        <end position="58"/>
    </location>
</feature>
<dbReference type="PROSITE" id="PS50903">
    <property type="entry name" value="RUBREDOXIN_LIKE"/>
    <property type="match status" value="1"/>
</dbReference>
<feature type="binding site" evidence="8">
    <location>
        <position position="48"/>
    </location>
    <ligand>
        <name>Fe cation</name>
        <dbReference type="ChEBI" id="CHEBI:24875"/>
    </ligand>
</feature>
<evidence type="ECO:0000256" key="6">
    <source>
        <dbReference type="ARBA" id="ARBA00023004"/>
    </source>
</evidence>
<evidence type="ECO:0000259" key="9">
    <source>
        <dbReference type="PROSITE" id="PS50903"/>
    </source>
</evidence>
<dbReference type="GO" id="GO:0009055">
    <property type="term" value="F:electron transfer activity"/>
    <property type="evidence" value="ECO:0007669"/>
    <property type="project" value="InterPro"/>
</dbReference>
<gene>
    <name evidence="10" type="ORF">HMPREF0179_02467</name>
</gene>
<keyword evidence="11" id="KW-1185">Reference proteome</keyword>
<evidence type="ECO:0000313" key="10">
    <source>
        <dbReference type="EMBL" id="EFV43701.1"/>
    </source>
</evidence>
<name>E5Y8E9_BILW3</name>
<reference evidence="10 11" key="1">
    <citation type="submission" date="2010-10" db="EMBL/GenBank/DDBJ databases">
        <authorList>
            <consortium name="The Broad Institute Genome Sequencing Platform"/>
            <person name="Ward D."/>
            <person name="Earl A."/>
            <person name="Feldgarden M."/>
            <person name="Young S.K."/>
            <person name="Gargeya S."/>
            <person name="Zeng Q."/>
            <person name="Alvarado L."/>
            <person name="Berlin A."/>
            <person name="Bochicchio J."/>
            <person name="Chapman S.B."/>
            <person name="Chen Z."/>
            <person name="Freedman E."/>
            <person name="Gellesch M."/>
            <person name="Goldberg J."/>
            <person name="Griggs A."/>
            <person name="Gujja S."/>
            <person name="Heilman E."/>
            <person name="Heiman D."/>
            <person name="Howarth C."/>
            <person name="Mehta T."/>
            <person name="Neiman D."/>
            <person name="Pearson M."/>
            <person name="Roberts A."/>
            <person name="Saif S."/>
            <person name="Shea T."/>
            <person name="Shenoy N."/>
            <person name="Sisk P."/>
            <person name="Stolte C."/>
            <person name="Sykes S."/>
            <person name="White J."/>
            <person name="Yandava C."/>
            <person name="Allen-Vercoe E."/>
            <person name="Sibley C."/>
            <person name="Ambrose C.E."/>
            <person name="Strauss J."/>
            <person name="Daigneault M."/>
            <person name="Haas B."/>
            <person name="Nusbaum C."/>
            <person name="Birren B."/>
        </authorList>
    </citation>
    <scope>NUCLEOTIDE SEQUENCE [LARGE SCALE GENOMIC DNA]</scope>
    <source>
        <strain evidence="10 11">3_1_6</strain>
    </source>
</reference>
<feature type="binding site" evidence="8">
    <location>
        <position position="45"/>
    </location>
    <ligand>
        <name>Fe cation</name>
        <dbReference type="ChEBI" id="CHEBI:24875"/>
    </ligand>
</feature>
<dbReference type="FunFam" id="2.20.28.10:FF:000001">
    <property type="entry name" value="Rubredoxin"/>
    <property type="match status" value="1"/>
</dbReference>
<comment type="similarity">
    <text evidence="2 7">Belongs to the rubredoxin family.</text>
</comment>
<dbReference type="InterPro" id="IPR024934">
    <property type="entry name" value="Rubredoxin-like_dom"/>
</dbReference>
<comment type="function">
    <text evidence="1">Rubredoxin is a small nonheme, iron protein lacking acid-labile sulfide. Its single Fe, chelated to 4 Cys, functions as an electron acceptor and may also stabilize the conformation of the molecule.</text>
</comment>
<comment type="caution">
    <text evidence="10">The sequence shown here is derived from an EMBL/GenBank/DDBJ whole genome shotgun (WGS) entry which is preliminary data.</text>
</comment>
<dbReference type="SUPFAM" id="SSF57802">
    <property type="entry name" value="Rubredoxin-like"/>
    <property type="match status" value="1"/>
</dbReference>
<dbReference type="GO" id="GO:0043448">
    <property type="term" value="P:alkane catabolic process"/>
    <property type="evidence" value="ECO:0007669"/>
    <property type="project" value="TreeGrafter"/>
</dbReference>
<dbReference type="PIRSF" id="PIRSF000071">
    <property type="entry name" value="Rubredoxin"/>
    <property type="match status" value="1"/>
</dbReference>
<dbReference type="OrthoDB" id="9802447at2"/>
<dbReference type="EMBL" id="ADCP02000001">
    <property type="protein sequence ID" value="EFV43701.1"/>
    <property type="molecule type" value="Genomic_DNA"/>
</dbReference>
<dbReference type="CDD" id="cd00730">
    <property type="entry name" value="rubredoxin"/>
    <property type="match status" value="1"/>
</dbReference>
<keyword evidence="5 7" id="KW-0249">Electron transport</keyword>
<keyword evidence="3 7" id="KW-0813">Transport</keyword>
<evidence type="ECO:0000256" key="2">
    <source>
        <dbReference type="ARBA" id="ARBA00005337"/>
    </source>
</evidence>
<keyword evidence="4 7" id="KW-0479">Metal-binding</keyword>
<reference evidence="10 11" key="2">
    <citation type="submission" date="2013-04" db="EMBL/GenBank/DDBJ databases">
        <title>The Genome Sequence of Bilophila wadsworthia 3_1_6.</title>
        <authorList>
            <consortium name="The Broad Institute Genomics Platform"/>
            <person name="Earl A."/>
            <person name="Ward D."/>
            <person name="Feldgarden M."/>
            <person name="Gevers D."/>
            <person name="Sibley C."/>
            <person name="Strauss J."/>
            <person name="Allen-Vercoe E."/>
            <person name="Walker B."/>
            <person name="Young S."/>
            <person name="Zeng Q."/>
            <person name="Gargeya S."/>
            <person name="Fitzgerald M."/>
            <person name="Haas B."/>
            <person name="Abouelleil A."/>
            <person name="Allen A.W."/>
            <person name="Alvarado L."/>
            <person name="Arachchi H.M."/>
            <person name="Berlin A.M."/>
            <person name="Chapman S.B."/>
            <person name="Gainer-Dewar J."/>
            <person name="Goldberg J."/>
            <person name="Griggs A."/>
            <person name="Gujja S."/>
            <person name="Hansen M."/>
            <person name="Howarth C."/>
            <person name="Imamovic A."/>
            <person name="Ireland A."/>
            <person name="Larimer J."/>
            <person name="McCowan C."/>
            <person name="Murphy C."/>
            <person name="Pearson M."/>
            <person name="Poon T.W."/>
            <person name="Priest M."/>
            <person name="Roberts A."/>
            <person name="Saif S."/>
            <person name="Shea T."/>
            <person name="Sisk P."/>
            <person name="Sykes S."/>
            <person name="Wortman J."/>
            <person name="Nusbaum C."/>
            <person name="Birren B."/>
        </authorList>
    </citation>
    <scope>NUCLEOTIDE SEQUENCE [LARGE SCALE GENOMIC DNA]</scope>
    <source>
        <strain evidence="10 11">3_1_6</strain>
    </source>
</reference>
<dbReference type="InterPro" id="IPR024935">
    <property type="entry name" value="Rubredoxin_dom"/>
</dbReference>
<dbReference type="Gene3D" id="2.20.28.10">
    <property type="match status" value="1"/>
</dbReference>
<comment type="cofactor">
    <cofactor evidence="7 8">
        <name>Fe(3+)</name>
        <dbReference type="ChEBI" id="CHEBI:29034"/>
    </cofactor>
    <text evidence="7 8">Binds 1 Fe(3+) ion per subunit.</text>
</comment>
<evidence type="ECO:0000256" key="5">
    <source>
        <dbReference type="ARBA" id="ARBA00022982"/>
    </source>
</evidence>
<evidence type="ECO:0000256" key="1">
    <source>
        <dbReference type="ARBA" id="ARBA00002360"/>
    </source>
</evidence>
<dbReference type="PANTHER" id="PTHR47627">
    <property type="entry name" value="RUBREDOXIN"/>
    <property type="match status" value="1"/>
</dbReference>
<evidence type="ECO:0000256" key="8">
    <source>
        <dbReference type="PIRSR" id="PIRSR000071-1"/>
    </source>
</evidence>